<feature type="chain" id="PRO_5046034705" description="Lipoprotein" evidence="1">
    <location>
        <begin position="24"/>
        <end position="155"/>
    </location>
</feature>
<evidence type="ECO:0000256" key="1">
    <source>
        <dbReference type="SAM" id="SignalP"/>
    </source>
</evidence>
<dbReference type="PROSITE" id="PS51257">
    <property type="entry name" value="PROKAR_LIPOPROTEIN"/>
    <property type="match status" value="1"/>
</dbReference>
<evidence type="ECO:0008006" key="4">
    <source>
        <dbReference type="Google" id="ProtNLM"/>
    </source>
</evidence>
<evidence type="ECO:0000313" key="3">
    <source>
        <dbReference type="Proteomes" id="UP001519654"/>
    </source>
</evidence>
<accession>A0ABS5YU18</accession>
<gene>
    <name evidence="2" type="ORF">KOI35_25915</name>
</gene>
<feature type="signal peptide" evidence="1">
    <location>
        <begin position="1"/>
        <end position="23"/>
    </location>
</feature>
<dbReference type="EMBL" id="JAHKKG010000008">
    <property type="protein sequence ID" value="MBU2666952.1"/>
    <property type="molecule type" value="Genomic_DNA"/>
</dbReference>
<dbReference type="RefSeq" id="WP_215791092.1">
    <property type="nucleotide sequence ID" value="NZ_JAHKKG010000008.1"/>
</dbReference>
<comment type="caution">
    <text evidence="2">The sequence shown here is derived from an EMBL/GenBank/DDBJ whole genome shotgun (WGS) entry which is preliminary data.</text>
</comment>
<reference evidence="2 3" key="1">
    <citation type="submission" date="2021-06" db="EMBL/GenBank/DDBJ databases">
        <title>Actinoplanes lichenicola sp. nov., and Actinoplanes ovalisporus sp. nov., isolated from lichen in Thailand.</title>
        <authorList>
            <person name="Saeng-In P."/>
            <person name="Kanchanasin P."/>
            <person name="Yuki M."/>
            <person name="Kudo T."/>
            <person name="Ohkuma M."/>
            <person name="Phongsopitanun W."/>
            <person name="Tanasupawat S."/>
        </authorList>
    </citation>
    <scope>NUCLEOTIDE SEQUENCE [LARGE SCALE GENOMIC DNA]</scope>
    <source>
        <strain evidence="2 3">NBRC 110975</strain>
    </source>
</reference>
<protein>
    <recommendedName>
        <fullName evidence="4">Lipoprotein</fullName>
    </recommendedName>
</protein>
<organism evidence="2 3">
    <name type="scientific">Paractinoplanes bogorensis</name>
    <dbReference type="NCBI Taxonomy" id="1610840"/>
    <lineage>
        <taxon>Bacteria</taxon>
        <taxon>Bacillati</taxon>
        <taxon>Actinomycetota</taxon>
        <taxon>Actinomycetes</taxon>
        <taxon>Micromonosporales</taxon>
        <taxon>Micromonosporaceae</taxon>
        <taxon>Paractinoplanes</taxon>
    </lineage>
</organism>
<name>A0ABS5YU18_9ACTN</name>
<keyword evidence="1" id="KW-0732">Signal</keyword>
<proteinExistence type="predicted"/>
<dbReference type="Proteomes" id="UP001519654">
    <property type="component" value="Unassembled WGS sequence"/>
</dbReference>
<sequence length="155" mass="16176">MRIVLAVVLLMLAGCTATKPPAAAPTSSSAQPCGSPVKTGALPEWARGGFNYDGSGTRQVYGDRGDIVAIVFGYPLVSPPGEDRSNKILWVSREPVQSGGDLQITAELAGTTVRAEQKVAGGPGPSIVDLPRAGCWHVSLAWSGHTDTMDLTYEP</sequence>
<keyword evidence="3" id="KW-1185">Reference proteome</keyword>
<evidence type="ECO:0000313" key="2">
    <source>
        <dbReference type="EMBL" id="MBU2666952.1"/>
    </source>
</evidence>